<feature type="compositionally biased region" description="Basic and acidic residues" evidence="1">
    <location>
        <begin position="10"/>
        <end position="25"/>
    </location>
</feature>
<name>A0A4C2A8A7_EUMVA</name>
<evidence type="ECO:0000313" key="2">
    <source>
        <dbReference type="EMBL" id="GBP97091.1"/>
    </source>
</evidence>
<evidence type="ECO:0000256" key="1">
    <source>
        <dbReference type="SAM" id="MobiDB-lite"/>
    </source>
</evidence>
<proteinExistence type="predicted"/>
<evidence type="ECO:0000313" key="3">
    <source>
        <dbReference type="Proteomes" id="UP000299102"/>
    </source>
</evidence>
<gene>
    <name evidence="2" type="ORF">EVAR_101061_1</name>
</gene>
<dbReference type="EMBL" id="BGZK01002866">
    <property type="protein sequence ID" value="GBP97091.1"/>
    <property type="molecule type" value="Genomic_DNA"/>
</dbReference>
<protein>
    <submittedName>
        <fullName evidence="2">Uncharacterized protein</fullName>
    </submittedName>
</protein>
<comment type="caution">
    <text evidence="2">The sequence shown here is derived from an EMBL/GenBank/DDBJ whole genome shotgun (WGS) entry which is preliminary data.</text>
</comment>
<feature type="region of interest" description="Disordered" evidence="1">
    <location>
        <begin position="1"/>
        <end position="91"/>
    </location>
</feature>
<dbReference type="Proteomes" id="UP000299102">
    <property type="component" value="Unassembled WGS sequence"/>
</dbReference>
<dbReference type="AlphaFoldDB" id="A0A4C2A8A7"/>
<accession>A0A4C2A8A7</accession>
<sequence length="91" mass="10611">MCSEHTLSPGERRRPTRDVAPDCIRKQNFRRRDRKIYPTCLRTRAPRGGDRHRGSALEGRASPMRDFQATHERSNGRNQFKGGPEKYRGRC</sequence>
<organism evidence="2 3">
    <name type="scientific">Eumeta variegata</name>
    <name type="common">Bagworm moth</name>
    <name type="synonym">Eumeta japonica</name>
    <dbReference type="NCBI Taxonomy" id="151549"/>
    <lineage>
        <taxon>Eukaryota</taxon>
        <taxon>Metazoa</taxon>
        <taxon>Ecdysozoa</taxon>
        <taxon>Arthropoda</taxon>
        <taxon>Hexapoda</taxon>
        <taxon>Insecta</taxon>
        <taxon>Pterygota</taxon>
        <taxon>Neoptera</taxon>
        <taxon>Endopterygota</taxon>
        <taxon>Lepidoptera</taxon>
        <taxon>Glossata</taxon>
        <taxon>Ditrysia</taxon>
        <taxon>Tineoidea</taxon>
        <taxon>Psychidae</taxon>
        <taxon>Oiketicinae</taxon>
        <taxon>Eumeta</taxon>
    </lineage>
</organism>
<reference evidence="2 3" key="1">
    <citation type="journal article" date="2019" name="Commun. Biol.">
        <title>The bagworm genome reveals a unique fibroin gene that provides high tensile strength.</title>
        <authorList>
            <person name="Kono N."/>
            <person name="Nakamura H."/>
            <person name="Ohtoshi R."/>
            <person name="Tomita M."/>
            <person name="Numata K."/>
            <person name="Arakawa K."/>
        </authorList>
    </citation>
    <scope>NUCLEOTIDE SEQUENCE [LARGE SCALE GENOMIC DNA]</scope>
</reference>
<keyword evidence="3" id="KW-1185">Reference proteome</keyword>